<dbReference type="EMBL" id="VRMN01000003">
    <property type="protein sequence ID" value="KAA8495734.1"/>
    <property type="molecule type" value="Genomic_DNA"/>
</dbReference>
<evidence type="ECO:0000313" key="3">
    <source>
        <dbReference type="Proteomes" id="UP000324585"/>
    </source>
</evidence>
<feature type="compositionally biased region" description="Polar residues" evidence="1">
    <location>
        <begin position="8"/>
        <end position="22"/>
    </location>
</feature>
<accession>A0A5J4YYE6</accession>
<keyword evidence="3" id="KW-1185">Reference proteome</keyword>
<name>A0A5J4YYE6_PORPP</name>
<gene>
    <name evidence="2" type="ORF">FVE85_1889</name>
</gene>
<sequence length="211" mass="22263">MGACLSSEPGSSDNASSSNAECEQSPALPTVSFDHVKPHVPLQEVLPTEGPTKARQEPSDSSRRDDGHADAQTPSTSAQGTGPVEMSGASLVLTGGVFDVDTQKISEVDDSVIAALLAQIERQDLVAASQGIEPEPTTESAHADLIENQKPAGNDVSVSNGIVDAVTKPVMVDNSVKRRTMRYERETINGKSLPYQDLVKLGLAKVETKNL</sequence>
<feature type="compositionally biased region" description="Basic and acidic residues" evidence="1">
    <location>
        <begin position="52"/>
        <end position="69"/>
    </location>
</feature>
<evidence type="ECO:0000313" key="2">
    <source>
        <dbReference type="EMBL" id="KAA8495734.1"/>
    </source>
</evidence>
<organism evidence="2 3">
    <name type="scientific">Porphyridium purpureum</name>
    <name type="common">Red alga</name>
    <name type="synonym">Porphyridium cruentum</name>
    <dbReference type="NCBI Taxonomy" id="35688"/>
    <lineage>
        <taxon>Eukaryota</taxon>
        <taxon>Rhodophyta</taxon>
        <taxon>Bangiophyceae</taxon>
        <taxon>Porphyridiales</taxon>
        <taxon>Porphyridiaceae</taxon>
        <taxon>Porphyridium</taxon>
    </lineage>
</organism>
<dbReference type="Proteomes" id="UP000324585">
    <property type="component" value="Unassembled WGS sequence"/>
</dbReference>
<reference evidence="3" key="1">
    <citation type="journal article" date="2019" name="Nat. Commun.">
        <title>Expansion of phycobilisome linker gene families in mesophilic red algae.</title>
        <authorList>
            <person name="Lee J."/>
            <person name="Kim D."/>
            <person name="Bhattacharya D."/>
            <person name="Yoon H.S."/>
        </authorList>
    </citation>
    <scope>NUCLEOTIDE SEQUENCE [LARGE SCALE GENOMIC DNA]</scope>
    <source>
        <strain evidence="3">CCMP 1328</strain>
    </source>
</reference>
<comment type="caution">
    <text evidence="2">The sequence shown here is derived from an EMBL/GenBank/DDBJ whole genome shotgun (WGS) entry which is preliminary data.</text>
</comment>
<protein>
    <submittedName>
        <fullName evidence="2">Uncharacterized protein</fullName>
    </submittedName>
</protein>
<dbReference type="AlphaFoldDB" id="A0A5J4YYE6"/>
<feature type="region of interest" description="Disordered" evidence="1">
    <location>
        <begin position="1"/>
        <end position="87"/>
    </location>
</feature>
<evidence type="ECO:0000256" key="1">
    <source>
        <dbReference type="SAM" id="MobiDB-lite"/>
    </source>
</evidence>
<proteinExistence type="predicted"/>